<dbReference type="Pfam" id="PF17963">
    <property type="entry name" value="Big_9"/>
    <property type="match status" value="1"/>
</dbReference>
<keyword evidence="5" id="KW-0325">Glycoprotein</keyword>
<accession>A0A5C5WJM8</accession>
<feature type="region of interest" description="Disordered" evidence="8">
    <location>
        <begin position="1"/>
        <end position="22"/>
    </location>
</feature>
<dbReference type="Gene3D" id="3.90.182.10">
    <property type="entry name" value="Toxin - Anthrax Protective Antigen,domain 1"/>
    <property type="match status" value="1"/>
</dbReference>
<proteinExistence type="predicted"/>
<dbReference type="GO" id="GO:0016020">
    <property type="term" value="C:membrane"/>
    <property type="evidence" value="ECO:0007669"/>
    <property type="project" value="InterPro"/>
</dbReference>
<organism evidence="11 12">
    <name type="scientific">Rubripirellula amarantea</name>
    <dbReference type="NCBI Taxonomy" id="2527999"/>
    <lineage>
        <taxon>Bacteria</taxon>
        <taxon>Pseudomonadati</taxon>
        <taxon>Planctomycetota</taxon>
        <taxon>Planctomycetia</taxon>
        <taxon>Pirellulales</taxon>
        <taxon>Pirellulaceae</taxon>
        <taxon>Rubripirellula</taxon>
    </lineage>
</organism>
<keyword evidence="4" id="KW-0106">Calcium</keyword>
<dbReference type="Gene3D" id="3.20.20.80">
    <property type="entry name" value="Glycosidases"/>
    <property type="match status" value="1"/>
</dbReference>
<dbReference type="EC" id="3.2.1.8" evidence="11"/>
<dbReference type="InterPro" id="IPR037524">
    <property type="entry name" value="PA14/GLEYA"/>
</dbReference>
<feature type="domain" description="GH10" evidence="9">
    <location>
        <begin position="841"/>
        <end position="1126"/>
    </location>
</feature>
<dbReference type="SUPFAM" id="SSF141072">
    <property type="entry name" value="CalX-like"/>
    <property type="match status" value="1"/>
</dbReference>
<dbReference type="Proteomes" id="UP000316598">
    <property type="component" value="Unassembled WGS sequence"/>
</dbReference>
<dbReference type="PANTHER" id="PTHR36220:SF1">
    <property type="entry name" value="GAMMA TUBULIN COMPLEX COMPONENT C-TERMINAL DOMAIN-CONTAINING PROTEIN"/>
    <property type="match status" value="1"/>
</dbReference>
<dbReference type="InterPro" id="IPR008979">
    <property type="entry name" value="Galactose-bd-like_sf"/>
</dbReference>
<keyword evidence="11" id="KW-0858">Xylan degradation</keyword>
<feature type="domain" description="PA14" evidence="10">
    <location>
        <begin position="43"/>
        <end position="180"/>
    </location>
</feature>
<dbReference type="EMBL" id="SJPI01000002">
    <property type="protein sequence ID" value="TWT50325.1"/>
    <property type="molecule type" value="Genomic_DNA"/>
</dbReference>
<evidence type="ECO:0000256" key="6">
    <source>
        <dbReference type="ARBA" id="ARBA00023277"/>
    </source>
</evidence>
<dbReference type="GO" id="GO:0031176">
    <property type="term" value="F:endo-1,4-beta-xylanase activity"/>
    <property type="evidence" value="ECO:0007669"/>
    <property type="project" value="UniProtKB-EC"/>
</dbReference>
<dbReference type="GO" id="GO:0007154">
    <property type="term" value="P:cell communication"/>
    <property type="evidence" value="ECO:0007669"/>
    <property type="project" value="InterPro"/>
</dbReference>
<evidence type="ECO:0000259" key="10">
    <source>
        <dbReference type="PROSITE" id="PS51820"/>
    </source>
</evidence>
<protein>
    <submittedName>
        <fullName evidence="11">Endo-1,4-beta-xylanase Z</fullName>
        <ecNumber evidence="11">3.2.1.8</ecNumber>
    </submittedName>
</protein>
<dbReference type="SUPFAM" id="SSF51445">
    <property type="entry name" value="(Trans)glycosidases"/>
    <property type="match status" value="1"/>
</dbReference>
<dbReference type="SMART" id="SM00237">
    <property type="entry name" value="Calx_beta"/>
    <property type="match status" value="1"/>
</dbReference>
<evidence type="ECO:0000259" key="9">
    <source>
        <dbReference type="PROSITE" id="PS51760"/>
    </source>
</evidence>
<evidence type="ECO:0000256" key="7">
    <source>
        <dbReference type="ARBA" id="ARBA00023326"/>
    </source>
</evidence>
<dbReference type="Gene3D" id="2.60.40.3440">
    <property type="match status" value="1"/>
</dbReference>
<dbReference type="InterPro" id="IPR013519">
    <property type="entry name" value="Int_alpha_beta-p"/>
</dbReference>
<dbReference type="GO" id="GO:0045493">
    <property type="term" value="P:xylan catabolic process"/>
    <property type="evidence" value="ECO:0007669"/>
    <property type="project" value="UniProtKB-KW"/>
</dbReference>
<dbReference type="PROSITE" id="PS51820">
    <property type="entry name" value="PA14"/>
    <property type="match status" value="2"/>
</dbReference>
<keyword evidence="6" id="KW-0119">Carbohydrate metabolism</keyword>
<feature type="domain" description="PA14" evidence="10">
    <location>
        <begin position="184"/>
        <end position="342"/>
    </location>
</feature>
<dbReference type="InterPro" id="IPR017853">
    <property type="entry name" value="GH"/>
</dbReference>
<feature type="compositionally biased region" description="Low complexity" evidence="8">
    <location>
        <begin position="1"/>
        <end position="10"/>
    </location>
</feature>
<dbReference type="InterPro" id="IPR011658">
    <property type="entry name" value="PA14_dom"/>
</dbReference>
<dbReference type="SMART" id="SM00191">
    <property type="entry name" value="Int_alpha"/>
    <property type="match status" value="5"/>
</dbReference>
<dbReference type="Gene3D" id="2.60.120.260">
    <property type="entry name" value="Galactose-binding domain-like"/>
    <property type="match status" value="2"/>
</dbReference>
<dbReference type="InterPro" id="IPR001000">
    <property type="entry name" value="GH10_dom"/>
</dbReference>
<keyword evidence="12" id="KW-1185">Reference proteome</keyword>
<reference evidence="11 12" key="1">
    <citation type="submission" date="2019-02" db="EMBL/GenBank/DDBJ databases">
        <title>Deep-cultivation of Planctomycetes and their phenomic and genomic characterization uncovers novel biology.</title>
        <authorList>
            <person name="Wiegand S."/>
            <person name="Jogler M."/>
            <person name="Boedeker C."/>
            <person name="Pinto D."/>
            <person name="Vollmers J."/>
            <person name="Rivas-Marin E."/>
            <person name="Kohn T."/>
            <person name="Peeters S.H."/>
            <person name="Heuer A."/>
            <person name="Rast P."/>
            <person name="Oberbeckmann S."/>
            <person name="Bunk B."/>
            <person name="Jeske O."/>
            <person name="Meyerdierks A."/>
            <person name="Storesund J.E."/>
            <person name="Kallscheuer N."/>
            <person name="Luecker S."/>
            <person name="Lage O.M."/>
            <person name="Pohl T."/>
            <person name="Merkel B.J."/>
            <person name="Hornburger P."/>
            <person name="Mueller R.-W."/>
            <person name="Bruemmer F."/>
            <person name="Labrenz M."/>
            <person name="Spormann A.M."/>
            <person name="Op Den Camp H."/>
            <person name="Overmann J."/>
            <person name="Amann R."/>
            <person name="Jetten M.S.M."/>
            <person name="Mascher T."/>
            <person name="Medema M.H."/>
            <person name="Devos D.P."/>
            <person name="Kaster A.-K."/>
            <person name="Ovreas L."/>
            <person name="Rohde M."/>
            <person name="Galperin M.Y."/>
            <person name="Jogler C."/>
        </authorList>
    </citation>
    <scope>NUCLEOTIDE SEQUENCE [LARGE SCALE GENOMIC DNA]</scope>
    <source>
        <strain evidence="11 12">Pla22</strain>
    </source>
</reference>
<dbReference type="PROSITE" id="PS51470">
    <property type="entry name" value="FG_GAP"/>
    <property type="match status" value="3"/>
</dbReference>
<feature type="compositionally biased region" description="Basic residues" evidence="8">
    <location>
        <begin position="11"/>
        <end position="22"/>
    </location>
</feature>
<keyword evidence="2" id="KW-0677">Repeat</keyword>
<gene>
    <name evidence="11" type="primary">xynZ_4</name>
    <name evidence="11" type="ORF">Pla22_30670</name>
</gene>
<dbReference type="InterPro" id="IPR038081">
    <property type="entry name" value="CalX-like_sf"/>
</dbReference>
<sequence length="1753" mass="188624">MDTIRSISSRSRLKRAAHPAKRRHHLASRGMILERLEDRRLLAAGNGLQAQYFNNENLNGTAFIRLDPTVDFDWGSGSPDSSIASDTFSARWSGQVEAEFTENYEFFASADGGVRLWVNGQLMFDSFDDNGFVEAVNNIDLIAGRRYDVQLEYREVSGVAAVSLEWSSSSLPREVVPTGQLFASQRGSVTTETWNDVSGSDIVSLTSLPNFPSSPTTVENWNSIASVNDNTTDNYGRRIRGYIHAPQSGNYQFYVAANETSQLWLSASESPDHLSLIASTNVATSPQDWTASASQQSDTIVLAAGQKYYFELLHKEGVGDDHLAVGWTTPTSSTVTLIGRSDLSPVVPEVRIYSESPYGAELAGVPAKFTIVRESGPTNLPLEVFYSTSGTANNGVDYQSLSGSIIIPSGSLSVDLNITPLTDTLDEGPESVVIELQNGPGYEVGFTSERTVYGTIYDDAAAPSGGTSLWTGTQLADFTRFGGTYTTESDPTFGSVIQAAILSQPATQYSAQIRQAIDAPVTQGDILFAEFAVRSTTGPGELTAIFELGASPYTKSLSQQIQVGSDWTKIQMPFIAAGSYAVGQATFGFHLGFQIQTLQFTDFQLLNYGPPKSLASETDFFLSGAGTWGTSQLVPVAGEPFGFAYEVTTSAVPPNPWNLQAQEKNDYPVQSGDTLRFEFSVRATSGNNPITGFVLQTTDTYANLVSQSINLSSNWQHFTIDYEVGEDFATESLQAVFNIGQKLQTVEIGGFHWTNLSNSVNFEDLPEQFPASSYEGRLGTDAWRESADSRIETDRMSLATVQVVDGSGNPLDGAVIHLRQKEHEFLFGSAINAFNGKLDPNGNTQALKYQSEINRLFNTVVMENSLKWPQYLNDPQRAIDAVNFANSNDLYVRGHNMIWPSRGNMPSSIWNEYDTRVITDGSVSAAAWLETTIENHLADLLTTFNGQVPEWDVVNEPYTNHDVMDILGDSIVVDWFQQVRDYDPTIKLVLNDYHIFTSNGSDTAHRVNFDNWLTTLSNAGLLDVIGVQNHYGAGNLTDIVVLEQLVNSYYTQFNTPIVITEFDVNTEDEQLQADYLRDYFTMAFSQNEVSEILQWGFWEDSHWLPNSALYRSDFSIKPNGQAYEDLVFGRWWSDVRGTSSSGAFSTDVFRGDYEVVVEYGGNTFTTSLVVDSSDTASATVTVPTQLVDAIDDSVVTNQDTPVDISVLLNDLPAGETKVVSAVDGTHGTTSIGPGGVITYTPNVGFSGSDSFQYTIALQDVELVNSAVSGGDRFGNSVAVSGDFAVVGSFLDDPAGLNSAGSAFVYQRTGNTSWTQVAQLTGDGAPNGTDGQFGYSVAIDGDTVAVSAQKDRENGFQAGAVYIFDRNEGGPDNWGRVTKLIGSDTVKRDLFGRSVDISGDTIVVGASVADPVGVSSGAAYVFERDQGGVDTWGQVKKLTGSTQGAGDRFGQSVSIDENYVAVGAFRYDGVGNDSGAAYVFARNSGGVDNWGEVAVVEASDGSAADQFGFSVSIEGNNLAVAAPLDDEAGMNQLGSVYLFNASEGGSDNWGQVTKLLANDGVAGDRLGLSVSIDGDRIIAGSPLADGGGNASGRAYVFENVAGSWSQSRVLINDKVTTADEYGIAVATDGEVAIIGSWLDNRPNNNTGGAYAFDLQTDIATVSVTVGSASLELLLTQSITEPMSISSESAEPVVQLDSRRVLVEPLSSPTLTRDHVLAVGFADPSDDELEGILNNIANDRLSHPLAASFDGIANG</sequence>
<dbReference type="PANTHER" id="PTHR36220">
    <property type="entry name" value="UNNAMED PRODUCT"/>
    <property type="match status" value="1"/>
</dbReference>
<keyword evidence="11" id="KW-0326">Glycosidase</keyword>
<evidence type="ECO:0000313" key="11">
    <source>
        <dbReference type="EMBL" id="TWT50325.1"/>
    </source>
</evidence>
<dbReference type="Gene3D" id="2.60.40.2030">
    <property type="match status" value="1"/>
</dbReference>
<dbReference type="Gene3D" id="2.130.10.130">
    <property type="entry name" value="Integrin alpha, N-terminal"/>
    <property type="match status" value="2"/>
</dbReference>
<keyword evidence="1" id="KW-0732">Signal</keyword>
<evidence type="ECO:0000313" key="12">
    <source>
        <dbReference type="Proteomes" id="UP000316598"/>
    </source>
</evidence>
<comment type="caution">
    <text evidence="11">The sequence shown here is derived from an EMBL/GenBank/DDBJ whole genome shotgun (WGS) entry which is preliminary data.</text>
</comment>
<evidence type="ECO:0000256" key="4">
    <source>
        <dbReference type="ARBA" id="ARBA00022837"/>
    </source>
</evidence>
<name>A0A5C5WJM8_9BACT</name>
<dbReference type="SMART" id="SM00758">
    <property type="entry name" value="PA14"/>
    <property type="match status" value="2"/>
</dbReference>
<dbReference type="InterPro" id="IPR003644">
    <property type="entry name" value="Calx_beta"/>
</dbReference>
<dbReference type="InterPro" id="IPR013517">
    <property type="entry name" value="FG-GAP"/>
</dbReference>
<keyword evidence="3 11" id="KW-0378">Hydrolase</keyword>
<dbReference type="SUPFAM" id="SSF49785">
    <property type="entry name" value="Galactose-binding domain-like"/>
    <property type="match status" value="2"/>
</dbReference>
<dbReference type="InterPro" id="IPR028994">
    <property type="entry name" value="Integrin_alpha_N"/>
</dbReference>
<dbReference type="PROSITE" id="PS51760">
    <property type="entry name" value="GH10_2"/>
    <property type="match status" value="1"/>
</dbReference>
<dbReference type="Gene3D" id="2.60.120.1560">
    <property type="match status" value="1"/>
</dbReference>
<dbReference type="SMART" id="SM00633">
    <property type="entry name" value="Glyco_10"/>
    <property type="match status" value="1"/>
</dbReference>
<evidence type="ECO:0000256" key="1">
    <source>
        <dbReference type="ARBA" id="ARBA00022729"/>
    </source>
</evidence>
<evidence type="ECO:0000256" key="8">
    <source>
        <dbReference type="SAM" id="MobiDB-lite"/>
    </source>
</evidence>
<evidence type="ECO:0000256" key="2">
    <source>
        <dbReference type="ARBA" id="ARBA00022737"/>
    </source>
</evidence>
<dbReference type="Pfam" id="PF07691">
    <property type="entry name" value="PA14"/>
    <property type="match status" value="2"/>
</dbReference>
<evidence type="ECO:0000256" key="5">
    <source>
        <dbReference type="ARBA" id="ARBA00023180"/>
    </source>
</evidence>
<evidence type="ECO:0000256" key="3">
    <source>
        <dbReference type="ARBA" id="ARBA00022801"/>
    </source>
</evidence>
<dbReference type="Pfam" id="PF14312">
    <property type="entry name" value="FG-GAP_2"/>
    <property type="match status" value="7"/>
</dbReference>
<dbReference type="Pfam" id="PF00331">
    <property type="entry name" value="Glyco_hydro_10"/>
    <property type="match status" value="1"/>
</dbReference>
<dbReference type="SUPFAM" id="SSF56988">
    <property type="entry name" value="Anthrax protective antigen"/>
    <property type="match status" value="2"/>
</dbReference>
<keyword evidence="7" id="KW-0624">Polysaccharide degradation</keyword>